<keyword evidence="3" id="KW-1185">Reference proteome</keyword>
<name>A0A0K2FI49_9CAUD</name>
<accession>A0A0K2FI49</accession>
<evidence type="ECO:0000259" key="1">
    <source>
        <dbReference type="Pfam" id="PF23845"/>
    </source>
</evidence>
<feature type="domain" description="Non-contractile tail sheath TIM barrel" evidence="1">
    <location>
        <begin position="119"/>
        <end position="431"/>
    </location>
</feature>
<reference evidence="2" key="1">
    <citation type="submission" date="2015-09" db="EMBL/GenBank/DDBJ databases">
        <authorList>
            <person name="Zhao X."/>
        </authorList>
    </citation>
    <scope>NUCLEOTIDE SEQUENCE</scope>
</reference>
<sequence>MDYPFDPTTLVPPGATTMPEPDAYLIAMQLRGIQNEIIAEEPYTFLGASTSGFAQSEYAYDTVLGSQVLGRQALITVSNQLAQVFKDVIGDWPIVSRLKPNQPDAYWFIGELYPDPGNTDTPVNHATIEFMKQFFQKIHSYGYTFVESVAYEILNFFMPENWKQKNYLGNPALSGWYPPSCFIRPTSQDALHYLARVQIQVIREAVAIGLPVKFQIGEPWWWDGSYSEGVGKFAPCIYDPYTVAQYELETGLPVPTPWIENIFEPLTPENIAYAEWLRDKLGASTNHIRDLVQEEFNSGGYGMNYGNGYGTHVRVDATLLFFTPQIMSPASDLTNIMNFPTDHWKTPNYDFVQIEDYDWIIAGRLDLVPLTFDAAQNKLGYPRDVVHYFTGFILNAWDYHIWPWIDKAIRMAKEANMPYIYVWSYTQAMRDSIVYGDELPTAMSVPIFDLPPNWGATYQITRDYNTEVQVSRGRMEVRRANRSVPRKSLQFTTLMAGRDKRKFDAFLATWQGFRFYMPEYTRFVAFTTDLEPTMISVQLERIPPWIQLGTVVLLANGDGNMDARIVDRLVPEENRIEFLAPDGNGKTWPAGTMVYPALFGSLADNISQRRLNERLSENMIMFNVVPGSEPATRNLAAPPVVFQDVEVWDREPNWTSAPTLQVSTGVENVDYQVGLVQPFNFAPFTQRLTRFTYVNRTEEDVDLAHAFLERMKGQQGVFWCPTWEEDLVDNGDNVPGNTLRVEGDDVAAFLTNDGVLRNLAIMDTEDNLHYFRIDAVAADGDVSVLTVQPALTQGLLDRIGKIMWLVLSRMGTDSVTESWTSDTLCTFDMNIQSLPASEK</sequence>
<dbReference type="Pfam" id="PF23845">
    <property type="entry name" value="TIM-barrel_NCTSP"/>
    <property type="match status" value="1"/>
</dbReference>
<evidence type="ECO:0000313" key="3">
    <source>
        <dbReference type="Proteomes" id="UP000201646"/>
    </source>
</evidence>
<dbReference type="KEGG" id="vg:26798911"/>
<dbReference type="Proteomes" id="UP000201646">
    <property type="component" value="Segment"/>
</dbReference>
<protein>
    <recommendedName>
        <fullName evidence="1">Non-contractile tail sheath TIM barrel domain-containing protein</fullName>
    </recommendedName>
</protein>
<organism evidence="2 3">
    <name type="scientific">Achromobacter phage phiAxp-2</name>
    <dbReference type="NCBI Taxonomy" id="1664246"/>
    <lineage>
        <taxon>Viruses</taxon>
        <taxon>Duplodnaviria</taxon>
        <taxon>Heunggongvirae</taxon>
        <taxon>Uroviricota</taxon>
        <taxon>Caudoviricetes</taxon>
        <taxon>Casjensviridae</taxon>
        <taxon>Fengtaivirus</taxon>
        <taxon>Fengtaivirus Axp2</taxon>
    </lineage>
</organism>
<evidence type="ECO:0000313" key="2">
    <source>
        <dbReference type="EMBL" id="ALA45442.1"/>
    </source>
</evidence>
<proteinExistence type="predicted"/>
<dbReference type="InterPro" id="IPR057122">
    <property type="entry name" value="TIM-barrel_NCTSP"/>
</dbReference>
<dbReference type="RefSeq" id="YP_009226446.1">
    <property type="nucleotide sequence ID" value="NC_029106.1"/>
</dbReference>
<dbReference type="GeneID" id="26798911"/>
<dbReference type="EMBL" id="KT321316">
    <property type="protein sequence ID" value="ALA45442.1"/>
    <property type="molecule type" value="Genomic_DNA"/>
</dbReference>
<dbReference type="OrthoDB" id="5418at10239"/>
<gene>
    <name evidence="2" type="ORF">ADP64_000028</name>
</gene>